<accession>A0A0U0QSZ6</accession>
<proteinExistence type="predicted"/>
<reference evidence="2" key="1">
    <citation type="submission" date="2015-03" db="EMBL/GenBank/DDBJ databases">
        <authorList>
            <consortium name="Pathogen Informatics"/>
        </authorList>
    </citation>
    <scope>NUCLEOTIDE SEQUENCE [LARGE SCALE GENOMIC DNA]</scope>
    <source>
        <strain evidence="2">K00500041</strain>
    </source>
</reference>
<protein>
    <submittedName>
        <fullName evidence="1">Uncharacterized protein</fullName>
    </submittedName>
</protein>
<name>A0A0U0QSZ6_MYCTX</name>
<dbReference type="Proteomes" id="UP000038802">
    <property type="component" value="Unassembled WGS sequence"/>
</dbReference>
<evidence type="ECO:0000313" key="1">
    <source>
        <dbReference type="EMBL" id="COV39105.1"/>
    </source>
</evidence>
<gene>
    <name evidence="1" type="ORF">ERS007703_01294</name>
</gene>
<organism evidence="1 2">
    <name type="scientific">Mycobacterium tuberculosis</name>
    <dbReference type="NCBI Taxonomy" id="1773"/>
    <lineage>
        <taxon>Bacteria</taxon>
        <taxon>Bacillati</taxon>
        <taxon>Actinomycetota</taxon>
        <taxon>Actinomycetes</taxon>
        <taxon>Mycobacteriales</taxon>
        <taxon>Mycobacteriaceae</taxon>
        <taxon>Mycobacterium</taxon>
        <taxon>Mycobacterium tuberculosis complex</taxon>
    </lineage>
</organism>
<dbReference type="AlphaFoldDB" id="A0A0U0QSZ6"/>
<dbReference type="EMBL" id="CSAE01000104">
    <property type="protein sequence ID" value="COV39105.1"/>
    <property type="molecule type" value="Genomic_DNA"/>
</dbReference>
<evidence type="ECO:0000313" key="2">
    <source>
        <dbReference type="Proteomes" id="UP000038802"/>
    </source>
</evidence>
<sequence length="32" mass="3159">MPFQTLGKSVADDAGLAANVRDAVGNLAAEVG</sequence>
<dbReference type="STRING" id="115862.BBG46_15930"/>